<dbReference type="EMBL" id="BMQQ01000003">
    <property type="protein sequence ID" value="GGT21098.1"/>
    <property type="molecule type" value="Genomic_DNA"/>
</dbReference>
<reference evidence="1" key="2">
    <citation type="submission" date="2020-09" db="EMBL/GenBank/DDBJ databases">
        <authorList>
            <person name="Sun Q."/>
            <person name="Ohkuma M."/>
        </authorList>
    </citation>
    <scope>NUCLEOTIDE SEQUENCE</scope>
    <source>
        <strain evidence="1">JCM 3172</strain>
    </source>
</reference>
<dbReference type="AlphaFoldDB" id="A0A918GY65"/>
<dbReference type="InterPro" id="IPR038765">
    <property type="entry name" value="Papain-like_cys_pep_sf"/>
</dbReference>
<sequence>MIQRAQYRVDRGVPYSQRAYYKDPQGRTYRTDCSGLVSMAWHLPTSATTWTLPNYSTQLASLDDLKPGDALNNINAHVVLFAGWTDSSHTVANIIEHARPT</sequence>
<evidence type="ECO:0008006" key="3">
    <source>
        <dbReference type="Google" id="ProtNLM"/>
    </source>
</evidence>
<dbReference type="Proteomes" id="UP000619486">
    <property type="component" value="Unassembled WGS sequence"/>
</dbReference>
<dbReference type="SUPFAM" id="SSF54001">
    <property type="entry name" value="Cysteine proteinases"/>
    <property type="match status" value="1"/>
</dbReference>
<proteinExistence type="predicted"/>
<protein>
    <recommendedName>
        <fullName evidence="3">NlpC/P60 domain-containing protein</fullName>
    </recommendedName>
</protein>
<organism evidence="1 2">
    <name type="scientific">Streptomyces purpureus</name>
    <dbReference type="NCBI Taxonomy" id="1951"/>
    <lineage>
        <taxon>Bacteria</taxon>
        <taxon>Bacillati</taxon>
        <taxon>Actinomycetota</taxon>
        <taxon>Actinomycetes</taxon>
        <taxon>Kitasatosporales</taxon>
        <taxon>Streptomycetaceae</taxon>
        <taxon>Streptomyces</taxon>
    </lineage>
</organism>
<evidence type="ECO:0000313" key="2">
    <source>
        <dbReference type="Proteomes" id="UP000619486"/>
    </source>
</evidence>
<reference evidence="1" key="1">
    <citation type="journal article" date="2014" name="Int. J. Syst. Evol. Microbiol.">
        <title>Complete genome sequence of Corynebacterium casei LMG S-19264T (=DSM 44701T), isolated from a smear-ripened cheese.</title>
        <authorList>
            <consortium name="US DOE Joint Genome Institute (JGI-PGF)"/>
            <person name="Walter F."/>
            <person name="Albersmeier A."/>
            <person name="Kalinowski J."/>
            <person name="Ruckert C."/>
        </authorList>
    </citation>
    <scope>NUCLEOTIDE SEQUENCE</scope>
    <source>
        <strain evidence="1">JCM 3172</strain>
    </source>
</reference>
<dbReference type="Gene3D" id="3.90.1720.10">
    <property type="entry name" value="endopeptidase domain like (from Nostoc punctiforme)"/>
    <property type="match status" value="1"/>
</dbReference>
<gene>
    <name evidence="1" type="ORF">GCM10014713_12500</name>
</gene>
<name>A0A918GY65_9ACTN</name>
<accession>A0A918GY65</accession>
<evidence type="ECO:0000313" key="1">
    <source>
        <dbReference type="EMBL" id="GGT21098.1"/>
    </source>
</evidence>
<comment type="caution">
    <text evidence="1">The sequence shown here is derived from an EMBL/GenBank/DDBJ whole genome shotgun (WGS) entry which is preliminary data.</text>
</comment>
<keyword evidence="2" id="KW-1185">Reference proteome</keyword>